<evidence type="ECO:0000256" key="3">
    <source>
        <dbReference type="ARBA" id="ARBA00023295"/>
    </source>
</evidence>
<name>A0ABP7DGN1_9ACTN</name>
<keyword evidence="8" id="KW-1185">Reference proteome</keyword>
<keyword evidence="3 5" id="KW-0326">Glycosidase</keyword>
<dbReference type="PANTHER" id="PTHR10357:SF210">
    <property type="entry name" value="MALTODEXTRIN GLUCOSIDASE"/>
    <property type="match status" value="1"/>
</dbReference>
<proteinExistence type="inferred from homology"/>
<dbReference type="RefSeq" id="WP_344812565.1">
    <property type="nucleotide sequence ID" value="NZ_BAAAYX010000009.1"/>
</dbReference>
<evidence type="ECO:0000313" key="8">
    <source>
        <dbReference type="Proteomes" id="UP001500051"/>
    </source>
</evidence>
<dbReference type="Gene3D" id="3.20.20.80">
    <property type="entry name" value="Glycosidases"/>
    <property type="match status" value="1"/>
</dbReference>
<feature type="domain" description="Glycosyl hydrolase family 13 catalytic" evidence="6">
    <location>
        <begin position="15"/>
        <end position="359"/>
    </location>
</feature>
<comment type="similarity">
    <text evidence="1 4">Belongs to the glycosyl hydrolase 13 family.</text>
</comment>
<comment type="catalytic activity">
    <reaction evidence="5">
        <text>Endohydrolysis of (1-&gt;4)-alpha-D-glucosidic linkages in polysaccharides containing three or more (1-&gt;4)-alpha-linked D-glucose units.</text>
        <dbReference type="EC" id="3.2.1.1"/>
    </reaction>
</comment>
<dbReference type="InterPro" id="IPR006047">
    <property type="entry name" value="GH13_cat_dom"/>
</dbReference>
<evidence type="ECO:0000256" key="2">
    <source>
        <dbReference type="ARBA" id="ARBA00022801"/>
    </source>
</evidence>
<dbReference type="PANTHER" id="PTHR10357">
    <property type="entry name" value="ALPHA-AMYLASE FAMILY MEMBER"/>
    <property type="match status" value="1"/>
</dbReference>
<dbReference type="Pfam" id="PF00128">
    <property type="entry name" value="Alpha-amylase"/>
    <property type="match status" value="1"/>
</dbReference>
<evidence type="ECO:0000256" key="1">
    <source>
        <dbReference type="ARBA" id="ARBA00008061"/>
    </source>
</evidence>
<dbReference type="PRINTS" id="PR00110">
    <property type="entry name" value="ALPHAAMYLASE"/>
</dbReference>
<accession>A0ABP7DGN1</accession>
<dbReference type="SMART" id="SM00642">
    <property type="entry name" value="Aamy"/>
    <property type="match status" value="1"/>
</dbReference>
<evidence type="ECO:0000259" key="6">
    <source>
        <dbReference type="SMART" id="SM00642"/>
    </source>
</evidence>
<comment type="caution">
    <text evidence="7">The sequence shown here is derived from an EMBL/GenBank/DDBJ whole genome shotgun (WGS) entry which is preliminary data.</text>
</comment>
<sequence>MAAMPDWTRYAIFWGVFPLGFTGAEDVRDDLDRPAVHRLRRLIGWLDHLVALGCNGLLLNPLFASMSHGYDTLDYFRIDPRVGDDEDFDALVAACHERGIRVVLDGVFNHVGRGYPGLDEVLERGAEAPAAHLFKLHTDGDRVDVEVFEGEQQLVELNHGDAGVQQLVRDVMLHWLERGVDGWRLDAAYAVPAQFWAAVVPAVRERFPDAWFLGEMIHGDYAGYAATAGLDSITQYELWKAMWSSIENQNFYELEHTLGRHAELCERIVPFTFLDNHDTTRVASQIGDRRHWGHAIALLLFLPGIPCLYYGDELGLAGVKEQRLGGDDAIRPTMPEQPDQVEGTNAGVLELYRRLIAFRRRTPWLTDARIVSSDVSNTYLQITATARDDAAGERPLTLVLNLADRAAGVPEGAEVIETSHPDQPHHVAAHGWAIARS</sequence>
<dbReference type="InterPro" id="IPR017853">
    <property type="entry name" value="GH"/>
</dbReference>
<gene>
    <name evidence="7" type="ORF">GCM10022204_23640</name>
</gene>
<evidence type="ECO:0000256" key="4">
    <source>
        <dbReference type="RuleBase" id="RU003615"/>
    </source>
</evidence>
<evidence type="ECO:0000256" key="5">
    <source>
        <dbReference type="RuleBase" id="RU361134"/>
    </source>
</evidence>
<protein>
    <recommendedName>
        <fullName evidence="5">Alpha-amylase</fullName>
        <ecNumber evidence="5">3.2.1.1</ecNumber>
    </recommendedName>
</protein>
<evidence type="ECO:0000313" key="7">
    <source>
        <dbReference type="EMBL" id="GAA3705422.1"/>
    </source>
</evidence>
<keyword evidence="5" id="KW-0119">Carbohydrate metabolism</keyword>
<dbReference type="SUPFAM" id="SSF51445">
    <property type="entry name" value="(Trans)glycosidases"/>
    <property type="match status" value="1"/>
</dbReference>
<keyword evidence="2 5" id="KW-0378">Hydrolase</keyword>
<dbReference type="InterPro" id="IPR006046">
    <property type="entry name" value="Alpha_amylase"/>
</dbReference>
<dbReference type="GO" id="GO:0016787">
    <property type="term" value="F:hydrolase activity"/>
    <property type="evidence" value="ECO:0007669"/>
    <property type="project" value="UniProtKB-KW"/>
</dbReference>
<dbReference type="Proteomes" id="UP001500051">
    <property type="component" value="Unassembled WGS sequence"/>
</dbReference>
<organism evidence="7 8">
    <name type="scientific">Microlunatus aurantiacus</name>
    <dbReference type="NCBI Taxonomy" id="446786"/>
    <lineage>
        <taxon>Bacteria</taxon>
        <taxon>Bacillati</taxon>
        <taxon>Actinomycetota</taxon>
        <taxon>Actinomycetes</taxon>
        <taxon>Propionibacteriales</taxon>
        <taxon>Propionibacteriaceae</taxon>
        <taxon>Microlunatus</taxon>
    </lineage>
</organism>
<dbReference type="EMBL" id="BAAAYX010000009">
    <property type="protein sequence ID" value="GAA3705422.1"/>
    <property type="molecule type" value="Genomic_DNA"/>
</dbReference>
<dbReference type="EC" id="3.2.1.1" evidence="5"/>
<reference evidence="8" key="1">
    <citation type="journal article" date="2019" name="Int. J. Syst. Evol. Microbiol.">
        <title>The Global Catalogue of Microorganisms (GCM) 10K type strain sequencing project: providing services to taxonomists for standard genome sequencing and annotation.</title>
        <authorList>
            <consortium name="The Broad Institute Genomics Platform"/>
            <consortium name="The Broad Institute Genome Sequencing Center for Infectious Disease"/>
            <person name="Wu L."/>
            <person name="Ma J."/>
        </authorList>
    </citation>
    <scope>NUCLEOTIDE SEQUENCE [LARGE SCALE GENOMIC DNA]</scope>
    <source>
        <strain evidence="8">JCM 16548</strain>
    </source>
</reference>